<feature type="chain" id="PRO_5044299000" description="DUF4129 domain-containing protein" evidence="3">
    <location>
        <begin position="24"/>
        <end position="243"/>
    </location>
</feature>
<dbReference type="RefSeq" id="WP_301160641.1">
    <property type="nucleotide sequence ID" value="NZ_JAUHQB010000007.1"/>
</dbReference>
<feature type="transmembrane region" description="Helical" evidence="2">
    <location>
        <begin position="99"/>
        <end position="120"/>
    </location>
</feature>
<gene>
    <name evidence="4" type="ORF">QQ002_10260</name>
</gene>
<keyword evidence="3" id="KW-0732">Signal</keyword>
<evidence type="ECO:0000313" key="4">
    <source>
        <dbReference type="EMBL" id="MDN4483919.1"/>
    </source>
</evidence>
<proteinExistence type="predicted"/>
<keyword evidence="2" id="KW-1133">Transmembrane helix</keyword>
<evidence type="ECO:0000256" key="3">
    <source>
        <dbReference type="SAM" id="SignalP"/>
    </source>
</evidence>
<sequence length="243" mass="25708">MRRIVKGLVAGVIGASAVLGVSACDSLPDIDVSRLPDISLPARPSETAEPQPTETVTEAPVSQPTETVTEAPAPSEAASASPSASPAPGDDVDEGSLPWWLWLLAGAAALVLVIVVWRVVAARRSWDRQLERARAEVSWFEDSLVPQVLAKPTAAEAAQTWQAARPRVLDADRQLHGLIETAPTDDRRGTAERGLAVVGELSQALDAEAATRPGDDAETLRSRRAAVDAARAHARAWAGSRRT</sequence>
<accession>A0AB35MJF7</accession>
<dbReference type="Proteomes" id="UP001172756">
    <property type="component" value="Unassembled WGS sequence"/>
</dbReference>
<evidence type="ECO:0000256" key="2">
    <source>
        <dbReference type="SAM" id="Phobius"/>
    </source>
</evidence>
<name>A0AB35MJF7_9MICO</name>
<keyword evidence="2" id="KW-0812">Transmembrane</keyword>
<keyword evidence="2" id="KW-0472">Membrane</keyword>
<comment type="caution">
    <text evidence="4">The sequence shown here is derived from an EMBL/GenBank/DDBJ whole genome shotgun (WGS) entry which is preliminary data.</text>
</comment>
<feature type="compositionally biased region" description="Low complexity" evidence="1">
    <location>
        <begin position="70"/>
        <end position="88"/>
    </location>
</feature>
<evidence type="ECO:0000256" key="1">
    <source>
        <dbReference type="SAM" id="MobiDB-lite"/>
    </source>
</evidence>
<feature type="region of interest" description="Disordered" evidence="1">
    <location>
        <begin position="38"/>
        <end position="91"/>
    </location>
</feature>
<dbReference type="EMBL" id="JAUHQB010000007">
    <property type="protein sequence ID" value="MDN4483919.1"/>
    <property type="molecule type" value="Genomic_DNA"/>
</dbReference>
<evidence type="ECO:0000313" key="5">
    <source>
        <dbReference type="Proteomes" id="UP001172756"/>
    </source>
</evidence>
<protein>
    <recommendedName>
        <fullName evidence="6">DUF4129 domain-containing protein</fullName>
    </recommendedName>
</protein>
<feature type="compositionally biased region" description="Polar residues" evidence="1">
    <location>
        <begin position="48"/>
        <end position="68"/>
    </location>
</feature>
<organism evidence="4 5">
    <name type="scientific">Demequina lignilytica</name>
    <dbReference type="NCBI Taxonomy" id="3051663"/>
    <lineage>
        <taxon>Bacteria</taxon>
        <taxon>Bacillati</taxon>
        <taxon>Actinomycetota</taxon>
        <taxon>Actinomycetes</taxon>
        <taxon>Micrococcales</taxon>
        <taxon>Demequinaceae</taxon>
        <taxon>Demequina</taxon>
    </lineage>
</organism>
<dbReference type="PROSITE" id="PS51257">
    <property type="entry name" value="PROKAR_LIPOPROTEIN"/>
    <property type="match status" value="1"/>
</dbReference>
<reference evidence="4 5" key="1">
    <citation type="submission" date="2023-06" db="EMBL/GenBank/DDBJ databases">
        <title>SYSU T0a273.</title>
        <authorList>
            <person name="Gao L."/>
            <person name="Fang B.-Z."/>
            <person name="Li W.-J."/>
        </authorList>
    </citation>
    <scope>NUCLEOTIDE SEQUENCE [LARGE SCALE GENOMIC DNA]</scope>
    <source>
        <strain evidence="4 5">SYSU T0a273</strain>
    </source>
</reference>
<evidence type="ECO:0008006" key="6">
    <source>
        <dbReference type="Google" id="ProtNLM"/>
    </source>
</evidence>
<feature type="signal peptide" evidence="3">
    <location>
        <begin position="1"/>
        <end position="23"/>
    </location>
</feature>
<dbReference type="AlphaFoldDB" id="A0AB35MJF7"/>